<dbReference type="InterPro" id="IPR016181">
    <property type="entry name" value="Acyl_CoA_acyltransferase"/>
</dbReference>
<dbReference type="InterPro" id="IPR000182">
    <property type="entry name" value="GNAT_dom"/>
</dbReference>
<dbReference type="EMBL" id="FXTU01000003">
    <property type="protein sequence ID" value="SMP19925.1"/>
    <property type="molecule type" value="Genomic_DNA"/>
</dbReference>
<evidence type="ECO:0000313" key="5">
    <source>
        <dbReference type="Proteomes" id="UP001157946"/>
    </source>
</evidence>
<evidence type="ECO:0000256" key="2">
    <source>
        <dbReference type="ARBA" id="ARBA00023315"/>
    </source>
</evidence>
<dbReference type="Proteomes" id="UP001157946">
    <property type="component" value="Unassembled WGS sequence"/>
</dbReference>
<gene>
    <name evidence="4" type="ORF">SAMN06265361_103324</name>
</gene>
<keyword evidence="5" id="KW-1185">Reference proteome</keyword>
<keyword evidence="1" id="KW-0808">Transferase</keyword>
<dbReference type="Gene3D" id="3.40.630.30">
    <property type="match status" value="1"/>
</dbReference>
<name>A0AA45WP09_9BACL</name>
<proteinExistence type="predicted"/>
<dbReference type="PANTHER" id="PTHR43420">
    <property type="entry name" value="ACETYLTRANSFERASE"/>
    <property type="match status" value="1"/>
</dbReference>
<dbReference type="PANTHER" id="PTHR43420:SF12">
    <property type="entry name" value="N-ACETYLTRANSFERASE DOMAIN-CONTAINING PROTEIN"/>
    <property type="match status" value="1"/>
</dbReference>
<dbReference type="SUPFAM" id="SSF55729">
    <property type="entry name" value="Acyl-CoA N-acyltransferases (Nat)"/>
    <property type="match status" value="1"/>
</dbReference>
<dbReference type="AlphaFoldDB" id="A0AA45WP09"/>
<evidence type="ECO:0000259" key="3">
    <source>
        <dbReference type="PROSITE" id="PS51186"/>
    </source>
</evidence>
<dbReference type="RefSeq" id="WP_189319027.1">
    <property type="nucleotide sequence ID" value="NZ_FXTU01000003.1"/>
</dbReference>
<sequence>MKEIVSFLETSHPGHLIDEDFIQRGGFVALKENNTIISMAGVVAQSDQYRVVSIGNVATHPDQRRKNLASQTISALIHLLSPTYQTITLNVKAANHAAIRCYQKLGFEETGVFDEVIFS</sequence>
<reference evidence="4" key="1">
    <citation type="submission" date="2017-05" db="EMBL/GenBank/DDBJ databases">
        <authorList>
            <person name="Varghese N."/>
            <person name="Submissions S."/>
        </authorList>
    </citation>
    <scope>NUCLEOTIDE SEQUENCE</scope>
    <source>
        <strain evidence="4">DSM 45262</strain>
    </source>
</reference>
<evidence type="ECO:0000313" key="4">
    <source>
        <dbReference type="EMBL" id="SMP19925.1"/>
    </source>
</evidence>
<dbReference type="PROSITE" id="PS51186">
    <property type="entry name" value="GNAT"/>
    <property type="match status" value="1"/>
</dbReference>
<dbReference type="Pfam" id="PF00583">
    <property type="entry name" value="Acetyltransf_1"/>
    <property type="match status" value="1"/>
</dbReference>
<feature type="domain" description="N-acetyltransferase" evidence="3">
    <location>
        <begin position="1"/>
        <end position="119"/>
    </location>
</feature>
<keyword evidence="2" id="KW-0012">Acyltransferase</keyword>
<accession>A0AA45WP09</accession>
<comment type="caution">
    <text evidence="4">The sequence shown here is derived from an EMBL/GenBank/DDBJ whole genome shotgun (WGS) entry which is preliminary data.</text>
</comment>
<evidence type="ECO:0000256" key="1">
    <source>
        <dbReference type="ARBA" id="ARBA00022679"/>
    </source>
</evidence>
<dbReference type="GO" id="GO:0016747">
    <property type="term" value="F:acyltransferase activity, transferring groups other than amino-acyl groups"/>
    <property type="evidence" value="ECO:0007669"/>
    <property type="project" value="InterPro"/>
</dbReference>
<organism evidence="4 5">
    <name type="scientific">Laceyella tengchongensis</name>
    <dbReference type="NCBI Taxonomy" id="574699"/>
    <lineage>
        <taxon>Bacteria</taxon>
        <taxon>Bacillati</taxon>
        <taxon>Bacillota</taxon>
        <taxon>Bacilli</taxon>
        <taxon>Bacillales</taxon>
        <taxon>Thermoactinomycetaceae</taxon>
        <taxon>Laceyella</taxon>
    </lineage>
</organism>
<protein>
    <submittedName>
        <fullName evidence="4">Acetyltransferase (GNAT) family protein</fullName>
    </submittedName>
</protein>
<dbReference type="InterPro" id="IPR050680">
    <property type="entry name" value="YpeA/RimI_acetyltransf"/>
</dbReference>
<dbReference type="CDD" id="cd04301">
    <property type="entry name" value="NAT_SF"/>
    <property type="match status" value="1"/>
</dbReference>